<comment type="caution">
    <text evidence="2">The sequence shown here is derived from an EMBL/GenBank/DDBJ whole genome shotgun (WGS) entry which is preliminary data.</text>
</comment>
<reference evidence="2" key="2">
    <citation type="submission" date="2023-05" db="EMBL/GenBank/DDBJ databases">
        <authorList>
            <consortium name="Lawrence Berkeley National Laboratory"/>
            <person name="Steindorff A."/>
            <person name="Hensen N."/>
            <person name="Bonometti L."/>
            <person name="Westerberg I."/>
            <person name="Brannstrom I.O."/>
            <person name="Guillou S."/>
            <person name="Cros-Aarteil S."/>
            <person name="Calhoun S."/>
            <person name="Haridas S."/>
            <person name="Kuo A."/>
            <person name="Mondo S."/>
            <person name="Pangilinan J."/>
            <person name="Riley R."/>
            <person name="Labutti K."/>
            <person name="Andreopoulos B."/>
            <person name="Lipzen A."/>
            <person name="Chen C."/>
            <person name="Yanf M."/>
            <person name="Daum C."/>
            <person name="Ng V."/>
            <person name="Clum A."/>
            <person name="Ohm R."/>
            <person name="Martin F."/>
            <person name="Silar P."/>
            <person name="Natvig D."/>
            <person name="Lalanne C."/>
            <person name="Gautier V."/>
            <person name="Ament-Velasquez S.L."/>
            <person name="Kruys A."/>
            <person name="Hutchinson M.I."/>
            <person name="Powell A.J."/>
            <person name="Barry K."/>
            <person name="Miller A.N."/>
            <person name="Grigoriev I.V."/>
            <person name="Debuchy R."/>
            <person name="Gladieux P."/>
            <person name="Thoren M.H."/>
            <person name="Johannesson H."/>
        </authorList>
    </citation>
    <scope>NUCLEOTIDE SEQUENCE</scope>
    <source>
        <strain evidence="2">CBS 757.83</strain>
    </source>
</reference>
<evidence type="ECO:0000256" key="1">
    <source>
        <dbReference type="SAM" id="MobiDB-lite"/>
    </source>
</evidence>
<keyword evidence="3" id="KW-1185">Reference proteome</keyword>
<evidence type="ECO:0000313" key="2">
    <source>
        <dbReference type="EMBL" id="KAK4096097.1"/>
    </source>
</evidence>
<accession>A0AAN6PUZ2</accession>
<evidence type="ECO:0000313" key="3">
    <source>
        <dbReference type="Proteomes" id="UP001305647"/>
    </source>
</evidence>
<name>A0AAN6PUZ2_9PEZI</name>
<dbReference type="Proteomes" id="UP001305647">
    <property type="component" value="Unassembled WGS sequence"/>
</dbReference>
<organism evidence="2 3">
    <name type="scientific">Parathielavia hyrcaniae</name>
    <dbReference type="NCBI Taxonomy" id="113614"/>
    <lineage>
        <taxon>Eukaryota</taxon>
        <taxon>Fungi</taxon>
        <taxon>Dikarya</taxon>
        <taxon>Ascomycota</taxon>
        <taxon>Pezizomycotina</taxon>
        <taxon>Sordariomycetes</taxon>
        <taxon>Sordariomycetidae</taxon>
        <taxon>Sordariales</taxon>
        <taxon>Chaetomiaceae</taxon>
        <taxon>Parathielavia</taxon>
    </lineage>
</organism>
<dbReference type="EMBL" id="MU863740">
    <property type="protein sequence ID" value="KAK4096097.1"/>
    <property type="molecule type" value="Genomic_DNA"/>
</dbReference>
<reference evidence="2" key="1">
    <citation type="journal article" date="2023" name="Mol. Phylogenet. Evol.">
        <title>Genome-scale phylogeny and comparative genomics of the fungal order Sordariales.</title>
        <authorList>
            <person name="Hensen N."/>
            <person name="Bonometti L."/>
            <person name="Westerberg I."/>
            <person name="Brannstrom I.O."/>
            <person name="Guillou S."/>
            <person name="Cros-Aarteil S."/>
            <person name="Calhoun S."/>
            <person name="Haridas S."/>
            <person name="Kuo A."/>
            <person name="Mondo S."/>
            <person name="Pangilinan J."/>
            <person name="Riley R."/>
            <person name="LaButti K."/>
            <person name="Andreopoulos B."/>
            <person name="Lipzen A."/>
            <person name="Chen C."/>
            <person name="Yan M."/>
            <person name="Daum C."/>
            <person name="Ng V."/>
            <person name="Clum A."/>
            <person name="Steindorff A."/>
            <person name="Ohm R.A."/>
            <person name="Martin F."/>
            <person name="Silar P."/>
            <person name="Natvig D.O."/>
            <person name="Lalanne C."/>
            <person name="Gautier V."/>
            <person name="Ament-Velasquez S.L."/>
            <person name="Kruys A."/>
            <person name="Hutchinson M.I."/>
            <person name="Powell A.J."/>
            <person name="Barry K."/>
            <person name="Miller A.N."/>
            <person name="Grigoriev I.V."/>
            <person name="Debuchy R."/>
            <person name="Gladieux P."/>
            <person name="Hiltunen Thoren M."/>
            <person name="Johannesson H."/>
        </authorList>
    </citation>
    <scope>NUCLEOTIDE SEQUENCE</scope>
    <source>
        <strain evidence="2">CBS 757.83</strain>
    </source>
</reference>
<protein>
    <submittedName>
        <fullName evidence="2">Uncharacterized protein</fullName>
    </submittedName>
</protein>
<dbReference type="AlphaFoldDB" id="A0AAN6PUZ2"/>
<feature type="compositionally biased region" description="Basic residues" evidence="1">
    <location>
        <begin position="25"/>
        <end position="36"/>
    </location>
</feature>
<sequence length="105" mass="11585">MQTPRATVLDQAKFDGCTVGRSLRPRRSLSARMKRCRLNDLGPSSGARQPKRAGQHRIGRDRGLHYPSPPTRARPGNEYTRCSRGSQSLAAPTSPEGRSPVRVAY</sequence>
<gene>
    <name evidence="2" type="ORF">N658DRAFT_56550</name>
</gene>
<proteinExistence type="predicted"/>
<feature type="region of interest" description="Disordered" evidence="1">
    <location>
        <begin position="25"/>
        <end position="105"/>
    </location>
</feature>